<evidence type="ECO:0000313" key="2">
    <source>
        <dbReference type="Proteomes" id="UP000325081"/>
    </source>
</evidence>
<dbReference type="OrthoDB" id="10252227at2759"/>
<feature type="non-terminal residue" evidence="1">
    <location>
        <position position="1"/>
    </location>
</feature>
<keyword evidence="2" id="KW-1185">Reference proteome</keyword>
<sequence>GGIQLSGIGSDFPNMAQQSSRLNRLLTLLDTGSTQATRFSAARQIGEIAKSHPQDLNALLNKMSQYLRSKKWETRVATAHAVGAIAENVKHISLTELSSSVESKISEAGISATFEDVVTWPNFHSKLGGSISFRSFDLNKVLEFGALVASGGQ</sequence>
<reference evidence="2" key="1">
    <citation type="journal article" date="2019" name="Curr. Biol.">
        <title>Genome Sequence of Striga asiatica Provides Insight into the Evolution of Plant Parasitism.</title>
        <authorList>
            <person name="Yoshida S."/>
            <person name="Kim S."/>
            <person name="Wafula E.K."/>
            <person name="Tanskanen J."/>
            <person name="Kim Y.M."/>
            <person name="Honaas L."/>
            <person name="Yang Z."/>
            <person name="Spallek T."/>
            <person name="Conn C.E."/>
            <person name="Ichihashi Y."/>
            <person name="Cheong K."/>
            <person name="Cui S."/>
            <person name="Der J.P."/>
            <person name="Gundlach H."/>
            <person name="Jiao Y."/>
            <person name="Hori C."/>
            <person name="Ishida J.K."/>
            <person name="Kasahara H."/>
            <person name="Kiba T."/>
            <person name="Kim M.S."/>
            <person name="Koo N."/>
            <person name="Laohavisit A."/>
            <person name="Lee Y.H."/>
            <person name="Lumba S."/>
            <person name="McCourt P."/>
            <person name="Mortimer J.C."/>
            <person name="Mutuku J.M."/>
            <person name="Nomura T."/>
            <person name="Sasaki-Sekimoto Y."/>
            <person name="Seto Y."/>
            <person name="Wang Y."/>
            <person name="Wakatake T."/>
            <person name="Sakakibara H."/>
            <person name="Demura T."/>
            <person name="Yamaguchi S."/>
            <person name="Yoneyama K."/>
            <person name="Manabe R.I."/>
            <person name="Nelson D.C."/>
            <person name="Schulman A.H."/>
            <person name="Timko M.P."/>
            <person name="dePamphilis C.W."/>
            <person name="Choi D."/>
            <person name="Shirasu K."/>
        </authorList>
    </citation>
    <scope>NUCLEOTIDE SEQUENCE [LARGE SCALE GENOMIC DNA]</scope>
    <source>
        <strain evidence="2">cv. UVA1</strain>
    </source>
</reference>
<dbReference type="SUPFAM" id="SSF48371">
    <property type="entry name" value="ARM repeat"/>
    <property type="match status" value="1"/>
</dbReference>
<evidence type="ECO:0000313" key="1">
    <source>
        <dbReference type="EMBL" id="GER46895.1"/>
    </source>
</evidence>
<dbReference type="EMBL" id="BKCP01007704">
    <property type="protein sequence ID" value="GER46895.1"/>
    <property type="molecule type" value="Genomic_DNA"/>
</dbReference>
<dbReference type="Proteomes" id="UP000325081">
    <property type="component" value="Unassembled WGS sequence"/>
</dbReference>
<dbReference type="InterPro" id="IPR016024">
    <property type="entry name" value="ARM-type_fold"/>
</dbReference>
<dbReference type="PANTHER" id="PTHR36498">
    <property type="entry name" value="TATA-BINDING PROTEIN-ASSOCIATED FACTOR 172"/>
    <property type="match status" value="1"/>
</dbReference>
<dbReference type="GO" id="GO:0017025">
    <property type="term" value="F:TBP-class protein binding"/>
    <property type="evidence" value="ECO:0007669"/>
    <property type="project" value="InterPro"/>
</dbReference>
<comment type="caution">
    <text evidence="1">The sequence shown here is derived from an EMBL/GenBank/DDBJ whole genome shotgun (WGS) entry which is preliminary data.</text>
</comment>
<dbReference type="PANTHER" id="PTHR36498:SF1">
    <property type="entry name" value="TATA-BINDING PROTEIN-ASSOCIATED FACTOR 172"/>
    <property type="match status" value="1"/>
</dbReference>
<feature type="non-terminal residue" evidence="1">
    <location>
        <position position="153"/>
    </location>
</feature>
<protein>
    <submittedName>
        <fullName evidence="1">TATA-binding protein-associated factor MOT1</fullName>
    </submittedName>
</protein>
<gene>
    <name evidence="1" type="ORF">STAS_23968</name>
</gene>
<name>A0A5A7QNF4_STRAF</name>
<dbReference type="Gene3D" id="1.25.10.10">
    <property type="entry name" value="Leucine-rich Repeat Variant"/>
    <property type="match status" value="1"/>
</dbReference>
<accession>A0A5A7QNF4</accession>
<dbReference type="InterPro" id="IPR044972">
    <property type="entry name" value="Mot1"/>
</dbReference>
<dbReference type="InterPro" id="IPR011989">
    <property type="entry name" value="ARM-like"/>
</dbReference>
<dbReference type="FunFam" id="1.25.10.10:FF:000642">
    <property type="entry name" value="TATA-binding protein-associated factor BTAF1"/>
    <property type="match status" value="1"/>
</dbReference>
<dbReference type="AlphaFoldDB" id="A0A5A7QNF4"/>
<organism evidence="1 2">
    <name type="scientific">Striga asiatica</name>
    <name type="common">Asiatic witchweed</name>
    <name type="synonym">Buchnera asiatica</name>
    <dbReference type="NCBI Taxonomy" id="4170"/>
    <lineage>
        <taxon>Eukaryota</taxon>
        <taxon>Viridiplantae</taxon>
        <taxon>Streptophyta</taxon>
        <taxon>Embryophyta</taxon>
        <taxon>Tracheophyta</taxon>
        <taxon>Spermatophyta</taxon>
        <taxon>Magnoliopsida</taxon>
        <taxon>eudicotyledons</taxon>
        <taxon>Gunneridae</taxon>
        <taxon>Pentapetalae</taxon>
        <taxon>asterids</taxon>
        <taxon>lamiids</taxon>
        <taxon>Lamiales</taxon>
        <taxon>Orobanchaceae</taxon>
        <taxon>Buchnereae</taxon>
        <taxon>Striga</taxon>
    </lineage>
</organism>
<dbReference type="GO" id="GO:0003677">
    <property type="term" value="F:DNA binding"/>
    <property type="evidence" value="ECO:0007669"/>
    <property type="project" value="InterPro"/>
</dbReference>
<proteinExistence type="predicted"/>
<dbReference type="GO" id="GO:0016887">
    <property type="term" value="F:ATP hydrolysis activity"/>
    <property type="evidence" value="ECO:0007669"/>
    <property type="project" value="InterPro"/>
</dbReference>